<feature type="non-terminal residue" evidence="1">
    <location>
        <position position="1"/>
    </location>
</feature>
<dbReference type="AlphaFoldDB" id="A0A371EWG4"/>
<gene>
    <name evidence="1" type="ORF">CR513_50395</name>
</gene>
<keyword evidence="2" id="KW-1185">Reference proteome</keyword>
<comment type="caution">
    <text evidence="1">The sequence shown here is derived from an EMBL/GenBank/DDBJ whole genome shotgun (WGS) entry which is preliminary data.</text>
</comment>
<reference evidence="1" key="1">
    <citation type="submission" date="2018-05" db="EMBL/GenBank/DDBJ databases">
        <title>Draft genome of Mucuna pruriens seed.</title>
        <authorList>
            <person name="Nnadi N.E."/>
            <person name="Vos R."/>
            <person name="Hasami M.H."/>
            <person name="Devisetty U.K."/>
            <person name="Aguiy J.C."/>
        </authorList>
    </citation>
    <scope>NUCLEOTIDE SEQUENCE [LARGE SCALE GENOMIC DNA]</scope>
    <source>
        <strain evidence="1">JCA_2017</strain>
    </source>
</reference>
<dbReference type="EMBL" id="QJKJ01011735">
    <property type="protein sequence ID" value="RDX70371.1"/>
    <property type="molecule type" value="Genomic_DNA"/>
</dbReference>
<organism evidence="1 2">
    <name type="scientific">Mucuna pruriens</name>
    <name type="common">Velvet bean</name>
    <name type="synonym">Dolichos pruriens</name>
    <dbReference type="NCBI Taxonomy" id="157652"/>
    <lineage>
        <taxon>Eukaryota</taxon>
        <taxon>Viridiplantae</taxon>
        <taxon>Streptophyta</taxon>
        <taxon>Embryophyta</taxon>
        <taxon>Tracheophyta</taxon>
        <taxon>Spermatophyta</taxon>
        <taxon>Magnoliopsida</taxon>
        <taxon>eudicotyledons</taxon>
        <taxon>Gunneridae</taxon>
        <taxon>Pentapetalae</taxon>
        <taxon>rosids</taxon>
        <taxon>fabids</taxon>
        <taxon>Fabales</taxon>
        <taxon>Fabaceae</taxon>
        <taxon>Papilionoideae</taxon>
        <taxon>50 kb inversion clade</taxon>
        <taxon>NPAAA clade</taxon>
        <taxon>indigoferoid/millettioid clade</taxon>
        <taxon>Phaseoleae</taxon>
        <taxon>Mucuna</taxon>
    </lineage>
</organism>
<protein>
    <submittedName>
        <fullName evidence="1">Uncharacterized protein</fullName>
    </submittedName>
</protein>
<accession>A0A371EWG4</accession>
<evidence type="ECO:0000313" key="2">
    <source>
        <dbReference type="Proteomes" id="UP000257109"/>
    </source>
</evidence>
<evidence type="ECO:0000313" key="1">
    <source>
        <dbReference type="EMBL" id="RDX70371.1"/>
    </source>
</evidence>
<dbReference type="Proteomes" id="UP000257109">
    <property type="component" value="Unassembled WGS sequence"/>
</dbReference>
<sequence>MHTFFHRDPQLDYELRYTAFDSINTVWLNEEEGFKLKLRLELCNTLKSQLLGKQVEQLKPDNQLP</sequence>
<proteinExistence type="predicted"/>
<name>A0A371EWG4_MUCPR</name>